<evidence type="ECO:0000313" key="3">
    <source>
        <dbReference type="Proteomes" id="UP000317496"/>
    </source>
</evidence>
<dbReference type="GO" id="GO:0004040">
    <property type="term" value="F:amidase activity"/>
    <property type="evidence" value="ECO:0007669"/>
    <property type="project" value="InterPro"/>
</dbReference>
<dbReference type="OrthoDB" id="9788155at2"/>
<dbReference type="PANTHER" id="PTHR40572">
    <property type="entry name" value="PROTEIN BAX"/>
    <property type="match status" value="1"/>
</dbReference>
<name>A0A516GYR7_9PROT</name>
<evidence type="ECO:0000313" key="2">
    <source>
        <dbReference type="EMBL" id="QDO96678.1"/>
    </source>
</evidence>
<dbReference type="RefSeq" id="WP_144067659.1">
    <property type="nucleotide sequence ID" value="NZ_CP041636.1"/>
</dbReference>
<dbReference type="PANTHER" id="PTHR40572:SF1">
    <property type="entry name" value="PROTEIN BAX"/>
    <property type="match status" value="1"/>
</dbReference>
<dbReference type="AlphaFoldDB" id="A0A516GYR7"/>
<dbReference type="InterPro" id="IPR002901">
    <property type="entry name" value="MGlyc_endo_b_GlcNAc-like_dom"/>
</dbReference>
<dbReference type="KEGG" id="fer:FNB15_05010"/>
<protein>
    <recommendedName>
        <fullName evidence="1">Mannosyl-glycoprotein endo-beta-N-acetylglucosamidase-like domain-containing protein</fullName>
    </recommendedName>
</protein>
<dbReference type="InterPro" id="IPR053195">
    <property type="entry name" value="Bax-like"/>
</dbReference>
<reference evidence="2 3" key="1">
    <citation type="submission" date="2019-07" db="EMBL/GenBank/DDBJ databases">
        <title>Genome sequencing for Ferrovibrio sp. K5.</title>
        <authorList>
            <person name="Park S.-J."/>
        </authorList>
    </citation>
    <scope>NUCLEOTIDE SEQUENCE [LARGE SCALE GENOMIC DNA]</scope>
    <source>
        <strain evidence="2 3">K5</strain>
    </source>
</reference>
<dbReference type="EMBL" id="CP041636">
    <property type="protein sequence ID" value="QDO96678.1"/>
    <property type="molecule type" value="Genomic_DNA"/>
</dbReference>
<evidence type="ECO:0000259" key="1">
    <source>
        <dbReference type="Pfam" id="PF01832"/>
    </source>
</evidence>
<dbReference type="Pfam" id="PF01832">
    <property type="entry name" value="Glucosaminidase"/>
    <property type="match status" value="1"/>
</dbReference>
<dbReference type="Gene3D" id="1.10.530.10">
    <property type="match status" value="1"/>
</dbReference>
<dbReference type="Proteomes" id="UP000317496">
    <property type="component" value="Chromosome"/>
</dbReference>
<sequence length="404" mass="45148">MTAHRDRRLLAIGSDVRLIFAGFGLLLAVGLVSGVGVGWLSSRQLSRVPDMQVAQVAPSQSVGESVHDAWDRLRQIAQLDWRAVVEPRSSVVADAVSREKKDDAPAISAAEASRRIAEVRQFSPHRTAMRAETERTVDAMLARFEQQGFDLAELRNPAGQVEVPRIFLASLPVDIADVNLTEKRKRAFLKVMLPHILRENERITADRNRLEQLHQRTQIGAALSARDQQWLAQMAELYGVEDIDTAELLNRVDAIPPGLALAQAVEESGWGTSRFALMGNAVFGMWTWTPGAGLVPENRPEGETYEVQRFKSLENSVAAYMRNLNSKASYREFRDKRAGMRDRSQTTDSYQLAGTLHRYSVRGQDYIRTIRSIMKSNALDQFDSAKLADEPSPLLTTLDFFGKS</sequence>
<organism evidence="2 3">
    <name type="scientific">Ferrovibrio terrae</name>
    <dbReference type="NCBI Taxonomy" id="2594003"/>
    <lineage>
        <taxon>Bacteria</taxon>
        <taxon>Pseudomonadati</taxon>
        <taxon>Pseudomonadota</taxon>
        <taxon>Alphaproteobacteria</taxon>
        <taxon>Rhodospirillales</taxon>
        <taxon>Rhodospirillaceae</taxon>
        <taxon>Ferrovibrio</taxon>
    </lineage>
</organism>
<proteinExistence type="predicted"/>
<keyword evidence="3" id="KW-1185">Reference proteome</keyword>
<gene>
    <name evidence="2" type="ORF">FNB15_05010</name>
</gene>
<feature type="domain" description="Mannosyl-glycoprotein endo-beta-N-acetylglucosamidase-like" evidence="1">
    <location>
        <begin position="250"/>
        <end position="378"/>
    </location>
</feature>
<accession>A0A516GYR7</accession>